<feature type="transmembrane region" description="Helical" evidence="7">
    <location>
        <begin position="152"/>
        <end position="173"/>
    </location>
</feature>
<dbReference type="GO" id="GO:0005524">
    <property type="term" value="F:ATP binding"/>
    <property type="evidence" value="ECO:0007669"/>
    <property type="project" value="UniProtKB-KW"/>
</dbReference>
<evidence type="ECO:0000313" key="10">
    <source>
        <dbReference type="Proteomes" id="UP000425817"/>
    </source>
</evidence>
<dbReference type="InterPro" id="IPR004358">
    <property type="entry name" value="Sig_transdc_His_kin-like_C"/>
</dbReference>
<dbReference type="GO" id="GO:0000155">
    <property type="term" value="F:phosphorelay sensor kinase activity"/>
    <property type="evidence" value="ECO:0007669"/>
    <property type="project" value="InterPro"/>
</dbReference>
<evidence type="ECO:0000256" key="5">
    <source>
        <dbReference type="ARBA" id="ARBA00022777"/>
    </source>
</evidence>
<dbReference type="InterPro" id="IPR036890">
    <property type="entry name" value="HATPase_C_sf"/>
</dbReference>
<comment type="catalytic activity">
    <reaction evidence="1">
        <text>ATP + protein L-histidine = ADP + protein N-phospho-L-histidine.</text>
        <dbReference type="EC" id="2.7.13.3"/>
    </reaction>
</comment>
<feature type="transmembrane region" description="Helical" evidence="7">
    <location>
        <begin position="185"/>
        <end position="204"/>
    </location>
</feature>
<gene>
    <name evidence="9" type="ORF">GOQ09_20650</name>
</gene>
<feature type="domain" description="Histidine kinase" evidence="8">
    <location>
        <begin position="240"/>
        <end position="447"/>
    </location>
</feature>
<dbReference type="PRINTS" id="PR00344">
    <property type="entry name" value="BCTRLSENSOR"/>
</dbReference>
<dbReference type="Gene3D" id="1.10.287.130">
    <property type="match status" value="1"/>
</dbReference>
<keyword evidence="3" id="KW-0808">Transferase</keyword>
<dbReference type="AlphaFoldDB" id="A0A6I6HLT0"/>
<evidence type="ECO:0000313" key="9">
    <source>
        <dbReference type="EMBL" id="QGW83839.1"/>
    </source>
</evidence>
<feature type="transmembrane region" description="Helical" evidence="7">
    <location>
        <begin position="75"/>
        <end position="93"/>
    </location>
</feature>
<dbReference type="RefSeq" id="WP_157615282.1">
    <property type="nucleotide sequence ID" value="NZ_CP046622.1"/>
</dbReference>
<evidence type="ECO:0000256" key="4">
    <source>
        <dbReference type="ARBA" id="ARBA00022741"/>
    </source>
</evidence>
<evidence type="ECO:0000256" key="6">
    <source>
        <dbReference type="ARBA" id="ARBA00022840"/>
    </source>
</evidence>
<evidence type="ECO:0000256" key="3">
    <source>
        <dbReference type="ARBA" id="ARBA00022679"/>
    </source>
</evidence>
<protein>
    <recommendedName>
        <fullName evidence="2">histidine kinase</fullName>
        <ecNumber evidence="2">2.7.13.3</ecNumber>
    </recommendedName>
</protein>
<dbReference type="InterPro" id="IPR036097">
    <property type="entry name" value="HisK_dim/P_sf"/>
</dbReference>
<dbReference type="PROSITE" id="PS50109">
    <property type="entry name" value="HIS_KIN"/>
    <property type="match status" value="1"/>
</dbReference>
<keyword evidence="7" id="KW-0472">Membrane</keyword>
<feature type="transmembrane region" description="Helical" evidence="7">
    <location>
        <begin position="128"/>
        <end position="145"/>
    </location>
</feature>
<keyword evidence="4" id="KW-0547">Nucleotide-binding</keyword>
<dbReference type="Pfam" id="PF02518">
    <property type="entry name" value="HATPase_c"/>
    <property type="match status" value="1"/>
</dbReference>
<dbReference type="SUPFAM" id="SSF55874">
    <property type="entry name" value="ATPase domain of HSP90 chaperone/DNA topoisomerase II/histidine kinase"/>
    <property type="match status" value="1"/>
</dbReference>
<sequence>MPTEDTAKTAPAPTEVSAVAGELHAPRAGVASLDNATGHKNMQQLIQLRWFAVVGQVITILFVHYGFGIRLPLDQMLLVLACLALFNVVSLLRSRTLRKVTNGELFLALLVDVATLTAQLYLSGGATNPFVFLYLLQVILGAVLLKAWSTWTIVVIASLCFAGLALFSRPLALPLDHDRGLWSPYVQGMLICFALNAALLVVFITRISRNLRARDARLADLRQRASEEEHIVRMGLLASGAAHELGTPLATLAVILGDWRRLPHFSSDPELLTEVAEMELQIQRCKSIVSGILLSAGEARGESSEETTVSTFLDELVEEWRTTRPVEEFDYDNRFGRDLPMVSDSAVKQMICNVLDNALEASPHWLRLEVVQDADALTLTVTDAGPGFPPAMLKQFGKPYQSSKGRPGGGLGLFLVVNVARTLGGRVAVRNRPEGGATVAITLPLSAVVLEEEDDEAMDDTIAMTGTTSP</sequence>
<dbReference type="SMART" id="SM00387">
    <property type="entry name" value="HATPase_c"/>
    <property type="match status" value="1"/>
</dbReference>
<dbReference type="EMBL" id="CP046622">
    <property type="protein sequence ID" value="QGW83839.1"/>
    <property type="molecule type" value="Genomic_DNA"/>
</dbReference>
<evidence type="ECO:0000256" key="1">
    <source>
        <dbReference type="ARBA" id="ARBA00000085"/>
    </source>
</evidence>
<reference evidence="9 10" key="1">
    <citation type="submission" date="2019-12" db="EMBL/GenBank/DDBJ databases">
        <title>Hybrid Genome Assemblies of two High G+C Isolates from Undergraduate Microbiology Courses.</title>
        <authorList>
            <person name="Ne Ville C.J."/>
            <person name="Enright D."/>
            <person name="Hernandez I."/>
            <person name="Dodsworth J."/>
            <person name="Orwin P.M."/>
        </authorList>
    </citation>
    <scope>NUCLEOTIDE SEQUENCE [LARGE SCALE GENOMIC DNA]</scope>
    <source>
        <strain evidence="9 10">CSUSB</strain>
    </source>
</reference>
<keyword evidence="7" id="KW-1133">Transmembrane helix</keyword>
<dbReference type="InterPro" id="IPR005467">
    <property type="entry name" value="His_kinase_dom"/>
</dbReference>
<feature type="transmembrane region" description="Helical" evidence="7">
    <location>
        <begin position="50"/>
        <end position="69"/>
    </location>
</feature>
<keyword evidence="6" id="KW-0067">ATP-binding</keyword>
<dbReference type="GO" id="GO:0005886">
    <property type="term" value="C:plasma membrane"/>
    <property type="evidence" value="ECO:0007669"/>
    <property type="project" value="TreeGrafter"/>
</dbReference>
<organism evidence="9 10">
    <name type="scientific">Variovorax paradoxus</name>
    <dbReference type="NCBI Taxonomy" id="34073"/>
    <lineage>
        <taxon>Bacteria</taxon>
        <taxon>Pseudomonadati</taxon>
        <taxon>Pseudomonadota</taxon>
        <taxon>Betaproteobacteria</taxon>
        <taxon>Burkholderiales</taxon>
        <taxon>Comamonadaceae</taxon>
        <taxon>Variovorax</taxon>
    </lineage>
</organism>
<dbReference type="EC" id="2.7.13.3" evidence="2"/>
<evidence type="ECO:0000256" key="7">
    <source>
        <dbReference type="SAM" id="Phobius"/>
    </source>
</evidence>
<evidence type="ECO:0000256" key="2">
    <source>
        <dbReference type="ARBA" id="ARBA00012438"/>
    </source>
</evidence>
<name>A0A6I6HLT0_VARPD</name>
<dbReference type="OrthoDB" id="9785252at2"/>
<dbReference type="Gene3D" id="3.30.565.10">
    <property type="entry name" value="Histidine kinase-like ATPase, C-terminal domain"/>
    <property type="match status" value="1"/>
</dbReference>
<accession>A0A6I6HLT0</accession>
<proteinExistence type="predicted"/>
<keyword evidence="7" id="KW-0812">Transmembrane</keyword>
<dbReference type="Proteomes" id="UP000425817">
    <property type="component" value="Chromosome"/>
</dbReference>
<feature type="transmembrane region" description="Helical" evidence="7">
    <location>
        <begin position="105"/>
        <end position="122"/>
    </location>
</feature>
<dbReference type="InterPro" id="IPR003594">
    <property type="entry name" value="HATPase_dom"/>
</dbReference>
<dbReference type="SUPFAM" id="SSF47384">
    <property type="entry name" value="Homodimeric domain of signal transducing histidine kinase"/>
    <property type="match status" value="1"/>
</dbReference>
<evidence type="ECO:0000259" key="8">
    <source>
        <dbReference type="PROSITE" id="PS50109"/>
    </source>
</evidence>
<keyword evidence="5 9" id="KW-0418">Kinase</keyword>
<dbReference type="PANTHER" id="PTHR44936">
    <property type="entry name" value="SENSOR PROTEIN CREC"/>
    <property type="match status" value="1"/>
</dbReference>
<dbReference type="InterPro" id="IPR050980">
    <property type="entry name" value="2C_sensor_his_kinase"/>
</dbReference>
<dbReference type="PANTHER" id="PTHR44936:SF10">
    <property type="entry name" value="SENSOR PROTEIN RSTB"/>
    <property type="match status" value="1"/>
</dbReference>